<name>A0A6B9ZMK8_9BACT</name>
<dbReference type="EMBL" id="CP048113">
    <property type="protein sequence ID" value="QHS62861.1"/>
    <property type="molecule type" value="Genomic_DNA"/>
</dbReference>
<evidence type="ECO:0008006" key="3">
    <source>
        <dbReference type="Google" id="ProtNLM"/>
    </source>
</evidence>
<evidence type="ECO:0000313" key="2">
    <source>
        <dbReference type="Proteomes" id="UP000476411"/>
    </source>
</evidence>
<reference evidence="1 2" key="1">
    <citation type="submission" date="2020-01" db="EMBL/GenBank/DDBJ databases">
        <title>Complete genome sequence of Chitinophaga sp. H33E-04 isolated from quinoa roots.</title>
        <authorList>
            <person name="Weon H.-Y."/>
            <person name="Lee S.A."/>
        </authorList>
    </citation>
    <scope>NUCLEOTIDE SEQUENCE [LARGE SCALE GENOMIC DNA]</scope>
    <source>
        <strain evidence="1 2">H33E-04</strain>
    </source>
</reference>
<keyword evidence="2" id="KW-1185">Reference proteome</keyword>
<accession>A0A6B9ZMK8</accession>
<evidence type="ECO:0000313" key="1">
    <source>
        <dbReference type="EMBL" id="QHS62861.1"/>
    </source>
</evidence>
<sequence>MLTEKLVIAANDQKITAEWWDLFLEKCKNFTETIVVPDVLSENECEAMSEMTLSAVREICNRQNSSYDFRFYQGTESMNEEYLKQHVYPYPPLPGESFETWAARAFKDMKFGIILNYGEKFSPEMAEMIGKYVSPLLEKIGVPVNGTCITIFIGNYGYTPLGIHQDHKGENVIHFHLGPGGKIMYNWEAEEFKKLGGSQNYMGIEEMLPHATAYPFKKGDIYYMPWDKFHIGYSDELSIGVSLWFNNLPRKKMMDKLVSSIMSQYINQEDNTITKPEKDINNLQGFSEIEALFNFDEDVKNLTTEAFLQHTYKEYIRALFSNAGWRSRPLSLEQEINYDENDFEFLRDKTIQKITPFVLHHTLAEGGSKLIIYCRASKIEINYHPEFLNIIDKLNAGDSYLSNDLIADLAKEWPEEVGYYFLSLLYNRRGIQILH</sequence>
<dbReference type="RefSeq" id="WP_162334585.1">
    <property type="nucleotide sequence ID" value="NZ_CP048113.1"/>
</dbReference>
<dbReference type="AlphaFoldDB" id="A0A6B9ZMK8"/>
<gene>
    <name evidence="1" type="ORF">GWR21_25740</name>
</gene>
<dbReference type="SUPFAM" id="SSF51197">
    <property type="entry name" value="Clavaminate synthase-like"/>
    <property type="match status" value="1"/>
</dbReference>
<organism evidence="1 2">
    <name type="scientific">Chitinophaga agri</name>
    <dbReference type="NCBI Taxonomy" id="2703787"/>
    <lineage>
        <taxon>Bacteria</taxon>
        <taxon>Pseudomonadati</taxon>
        <taxon>Bacteroidota</taxon>
        <taxon>Chitinophagia</taxon>
        <taxon>Chitinophagales</taxon>
        <taxon>Chitinophagaceae</taxon>
        <taxon>Chitinophaga</taxon>
    </lineage>
</organism>
<dbReference type="KEGG" id="chih:GWR21_25740"/>
<dbReference type="Proteomes" id="UP000476411">
    <property type="component" value="Chromosome"/>
</dbReference>
<proteinExistence type="predicted"/>
<protein>
    <recommendedName>
        <fullName evidence="3">JmjC domain-containing protein</fullName>
    </recommendedName>
</protein>